<comment type="caution">
    <text evidence="3">The sequence shown here is derived from an EMBL/GenBank/DDBJ whole genome shotgun (WGS) entry which is preliminary data.</text>
</comment>
<feature type="transmembrane region" description="Helical" evidence="1">
    <location>
        <begin position="6"/>
        <end position="25"/>
    </location>
</feature>
<organism evidence="3 4">
    <name type="scientific">Listeria grandensis</name>
    <dbReference type="NCBI Taxonomy" id="1494963"/>
    <lineage>
        <taxon>Bacteria</taxon>
        <taxon>Bacillati</taxon>
        <taxon>Bacillota</taxon>
        <taxon>Bacilli</taxon>
        <taxon>Bacillales</taxon>
        <taxon>Listeriaceae</taxon>
        <taxon>Listeria</taxon>
    </lineage>
</organism>
<dbReference type="GO" id="GO:0042802">
    <property type="term" value="F:identical protein binding"/>
    <property type="evidence" value="ECO:0007669"/>
    <property type="project" value="TreeGrafter"/>
</dbReference>
<dbReference type="SUPFAM" id="SSF55874">
    <property type="entry name" value="ATPase domain of HSP90 chaperone/DNA topoisomerase II/histidine kinase"/>
    <property type="match status" value="1"/>
</dbReference>
<dbReference type="PANTHER" id="PTHR40448">
    <property type="entry name" value="TWO-COMPONENT SENSOR HISTIDINE KINASE"/>
    <property type="match status" value="1"/>
</dbReference>
<evidence type="ECO:0000256" key="1">
    <source>
        <dbReference type="SAM" id="Phobius"/>
    </source>
</evidence>
<feature type="transmembrane region" description="Helical" evidence="1">
    <location>
        <begin position="110"/>
        <end position="135"/>
    </location>
</feature>
<name>A0A7X0Y3X3_9LIST</name>
<sequence>MTYVEVTLFLTMNYLIILWVVGKRFFFSGKQLIWLTVALGINVGIALIFNIRAFHSLFLVIYLLQWLFSSAYSKSHLLAILYLLIQYSLSIVVFYLTYDLPLQMNFHGTSSILPFLFLLQMVLLFLLSFFVIFIFKKYDLKNKIYFLKSDLLYVNFLIFLLFIGLAIRHTFIVNSQSNMQYRSVIPIVIFTVFLALIALFLFANLIFKLHKQTLDNKLLRETLLAEQNLFEFSREFQHDLGAILLGLEGYLAENQVEEARIFLKKIQNQTLSQFNNQHLTQIDYMYNLPIKAVLYEFSSTCIEKKIPLNLHITADFREPPIDLLDYLRCISIMLNNAVEARFDNHFFITVDILKKANSLEFIVKNPVPENFKLQTIFKKGFSTKQNHKGLGLSNLRKIVTRHSNLELNYSVTNKTILVNLKVSLKNQQNVTSSDQ</sequence>
<keyword evidence="1" id="KW-0812">Transmembrane</keyword>
<proteinExistence type="predicted"/>
<evidence type="ECO:0000313" key="4">
    <source>
        <dbReference type="Proteomes" id="UP000535908"/>
    </source>
</evidence>
<dbReference type="RefSeq" id="WP_185526047.1">
    <property type="nucleotide sequence ID" value="NZ_JAARWN010000006.1"/>
</dbReference>
<evidence type="ECO:0000259" key="2">
    <source>
        <dbReference type="Pfam" id="PF14501"/>
    </source>
</evidence>
<dbReference type="InterPro" id="IPR036890">
    <property type="entry name" value="HATPase_C_sf"/>
</dbReference>
<dbReference type="Pfam" id="PF14501">
    <property type="entry name" value="HATPase_c_5"/>
    <property type="match status" value="1"/>
</dbReference>
<dbReference type="InterPro" id="IPR032834">
    <property type="entry name" value="NatK-like_C"/>
</dbReference>
<gene>
    <name evidence="3" type="ORF">HCA69_08580</name>
</gene>
<keyword evidence="1" id="KW-1133">Transmembrane helix</keyword>
<feature type="transmembrane region" description="Helical" evidence="1">
    <location>
        <begin position="184"/>
        <end position="207"/>
    </location>
</feature>
<protein>
    <submittedName>
        <fullName evidence="3">GHKL domain-containing protein</fullName>
    </submittedName>
</protein>
<dbReference type="Proteomes" id="UP000535908">
    <property type="component" value="Unassembled WGS sequence"/>
</dbReference>
<feature type="transmembrane region" description="Helical" evidence="1">
    <location>
        <begin position="151"/>
        <end position="172"/>
    </location>
</feature>
<feature type="domain" description="Sensor histidine kinase NatK-like C-terminal" evidence="2">
    <location>
        <begin position="323"/>
        <end position="421"/>
    </location>
</feature>
<dbReference type="EMBL" id="JAARWN010000006">
    <property type="protein sequence ID" value="MBC1936418.1"/>
    <property type="molecule type" value="Genomic_DNA"/>
</dbReference>
<dbReference type="Gene3D" id="3.30.565.10">
    <property type="entry name" value="Histidine kinase-like ATPase, C-terminal domain"/>
    <property type="match status" value="1"/>
</dbReference>
<evidence type="ECO:0000313" key="3">
    <source>
        <dbReference type="EMBL" id="MBC1936418.1"/>
    </source>
</evidence>
<keyword evidence="1" id="KW-0472">Membrane</keyword>
<dbReference type="AlphaFoldDB" id="A0A7X0Y3X3"/>
<dbReference type="PANTHER" id="PTHR40448:SF1">
    <property type="entry name" value="TWO-COMPONENT SENSOR HISTIDINE KINASE"/>
    <property type="match status" value="1"/>
</dbReference>
<reference evidence="3 4" key="1">
    <citation type="submission" date="2020-03" db="EMBL/GenBank/DDBJ databases">
        <title>Soil Listeria distribution.</title>
        <authorList>
            <person name="Liao J."/>
            <person name="Wiedmann M."/>
        </authorList>
    </citation>
    <scope>NUCLEOTIDE SEQUENCE [LARGE SCALE GENOMIC DNA]</scope>
    <source>
        <strain evidence="3 4">FSL L7-0741</strain>
    </source>
</reference>
<feature type="transmembrane region" description="Helical" evidence="1">
    <location>
        <begin position="32"/>
        <end position="49"/>
    </location>
</feature>
<feature type="transmembrane region" description="Helical" evidence="1">
    <location>
        <begin position="79"/>
        <end position="98"/>
    </location>
</feature>
<accession>A0A7X0Y3X3</accession>